<dbReference type="PROSITE" id="PS51257">
    <property type="entry name" value="PROKAR_LIPOPROTEIN"/>
    <property type="match status" value="1"/>
</dbReference>
<reference evidence="3 4" key="1">
    <citation type="submission" date="2023-03" db="EMBL/GenBank/DDBJ databases">
        <title>Isolation and description of six Streptomyces strains from soil environments, able to metabolize different microbial glucans.</title>
        <authorList>
            <person name="Widen T."/>
            <person name="Larsbrink J."/>
        </authorList>
    </citation>
    <scope>NUCLEOTIDE SEQUENCE [LARGE SCALE GENOMIC DNA]</scope>
    <source>
        <strain evidence="3 4">Alt2</strain>
    </source>
</reference>
<feature type="chain" id="PRO_5045072745" description="DUF4352 domain-containing protein" evidence="2">
    <location>
        <begin position="23"/>
        <end position="190"/>
    </location>
</feature>
<protein>
    <recommendedName>
        <fullName evidence="5">DUF4352 domain-containing protein</fullName>
    </recommendedName>
</protein>
<sequence>MRHLVTASTLAAACCLSLTACTGGSDDRSTPEPSPRPTLRLGQSADTAGVGGRGAARITPDTVVYADRTGFGAPEHGLFAVVTYQSRNRTTSRVTTTAGQGGLRWTTADGRTVTDRNSKAATGVVPIGFSEGGPALPPEVGHQDVAVFDIAAAERGGTLIYVDGDGTAFRWKIPASDSGAAVPALKFALD</sequence>
<dbReference type="EMBL" id="CP120988">
    <property type="protein sequence ID" value="WLQ58266.1"/>
    <property type="molecule type" value="Genomic_DNA"/>
</dbReference>
<dbReference type="RefSeq" id="WP_306070534.1">
    <property type="nucleotide sequence ID" value="NZ_CP120988.1"/>
</dbReference>
<evidence type="ECO:0008006" key="5">
    <source>
        <dbReference type="Google" id="ProtNLM"/>
    </source>
</evidence>
<feature type="signal peptide" evidence="2">
    <location>
        <begin position="1"/>
        <end position="22"/>
    </location>
</feature>
<evidence type="ECO:0000313" key="4">
    <source>
        <dbReference type="Proteomes" id="UP001235744"/>
    </source>
</evidence>
<dbReference type="Proteomes" id="UP001235744">
    <property type="component" value="Chromosome"/>
</dbReference>
<keyword evidence="4" id="KW-1185">Reference proteome</keyword>
<proteinExistence type="predicted"/>
<organism evidence="3 4">
    <name type="scientific">Streptomyces poriferorum</name>
    <dbReference type="NCBI Taxonomy" id="2798799"/>
    <lineage>
        <taxon>Bacteria</taxon>
        <taxon>Bacillati</taxon>
        <taxon>Actinomycetota</taxon>
        <taxon>Actinomycetes</taxon>
        <taxon>Kitasatosporales</taxon>
        <taxon>Streptomycetaceae</taxon>
        <taxon>Streptomyces</taxon>
    </lineage>
</organism>
<feature type="region of interest" description="Disordered" evidence="1">
    <location>
        <begin position="23"/>
        <end position="54"/>
    </location>
</feature>
<evidence type="ECO:0000256" key="2">
    <source>
        <dbReference type="SAM" id="SignalP"/>
    </source>
</evidence>
<accession>A0ABY9ISG7</accession>
<name>A0ABY9ISG7_9ACTN</name>
<gene>
    <name evidence="3" type="ORF">P8A19_23795</name>
</gene>
<evidence type="ECO:0000256" key="1">
    <source>
        <dbReference type="SAM" id="MobiDB-lite"/>
    </source>
</evidence>
<keyword evidence="2" id="KW-0732">Signal</keyword>
<evidence type="ECO:0000313" key="3">
    <source>
        <dbReference type="EMBL" id="WLQ58266.1"/>
    </source>
</evidence>